<accession>A0A8J2HQV9</accession>
<name>A0A8J2HQV9_COTCN</name>
<keyword evidence="3" id="KW-0732">Signal</keyword>
<evidence type="ECO:0000256" key="1">
    <source>
        <dbReference type="ARBA" id="ARBA00004613"/>
    </source>
</evidence>
<dbReference type="OrthoDB" id="6761907at2759"/>
<sequence length="108" mass="12364">MKIFLSLFVCCFLIEVNADCWYAPPGYGAEDGKIYKDGDELQNGKCFSVKCDNNSWVGSRCAEYHCIDQIGNTGYNYSKPFPECCPRPICKSDLEKKLKKRSLKIFRL</sequence>
<proteinExistence type="predicted"/>
<evidence type="ECO:0000256" key="2">
    <source>
        <dbReference type="ARBA" id="ARBA00022525"/>
    </source>
</evidence>
<dbReference type="GO" id="GO:0005576">
    <property type="term" value="C:extracellular region"/>
    <property type="evidence" value="ECO:0007669"/>
    <property type="project" value="UniProtKB-SubCell"/>
</dbReference>
<feature type="chain" id="PRO_5035318656" description="Single domain-containing protein" evidence="3">
    <location>
        <begin position="19"/>
        <end position="108"/>
    </location>
</feature>
<dbReference type="Proteomes" id="UP000786811">
    <property type="component" value="Unassembled WGS sequence"/>
</dbReference>
<protein>
    <recommendedName>
        <fullName evidence="4">Single domain-containing protein</fullName>
    </recommendedName>
</protein>
<dbReference type="EMBL" id="CAJNRD030001123">
    <property type="protein sequence ID" value="CAG5103365.1"/>
    <property type="molecule type" value="Genomic_DNA"/>
</dbReference>
<feature type="signal peptide" evidence="3">
    <location>
        <begin position="1"/>
        <end position="18"/>
    </location>
</feature>
<evidence type="ECO:0000256" key="3">
    <source>
        <dbReference type="SAM" id="SignalP"/>
    </source>
</evidence>
<organism evidence="5 6">
    <name type="scientific">Cotesia congregata</name>
    <name type="common">Parasitoid wasp</name>
    <name type="synonym">Apanteles congregatus</name>
    <dbReference type="NCBI Taxonomy" id="51543"/>
    <lineage>
        <taxon>Eukaryota</taxon>
        <taxon>Metazoa</taxon>
        <taxon>Ecdysozoa</taxon>
        <taxon>Arthropoda</taxon>
        <taxon>Hexapoda</taxon>
        <taxon>Insecta</taxon>
        <taxon>Pterygota</taxon>
        <taxon>Neoptera</taxon>
        <taxon>Endopterygota</taxon>
        <taxon>Hymenoptera</taxon>
        <taxon>Apocrita</taxon>
        <taxon>Ichneumonoidea</taxon>
        <taxon>Braconidae</taxon>
        <taxon>Microgastrinae</taxon>
        <taxon>Cotesia</taxon>
    </lineage>
</organism>
<reference evidence="5" key="1">
    <citation type="submission" date="2021-04" db="EMBL/GenBank/DDBJ databases">
        <authorList>
            <person name="Chebbi M.A.C M."/>
        </authorList>
    </citation>
    <scope>NUCLEOTIDE SEQUENCE</scope>
</reference>
<evidence type="ECO:0000313" key="5">
    <source>
        <dbReference type="EMBL" id="CAG5103365.1"/>
    </source>
</evidence>
<evidence type="ECO:0000313" key="6">
    <source>
        <dbReference type="Proteomes" id="UP000786811"/>
    </source>
</evidence>
<evidence type="ECO:0000259" key="4">
    <source>
        <dbReference type="Pfam" id="PF15430"/>
    </source>
</evidence>
<comment type="caution">
    <text evidence="5">The sequence shown here is derived from an EMBL/GenBank/DDBJ whole genome shotgun (WGS) entry which is preliminary data.</text>
</comment>
<dbReference type="Pfam" id="PF15430">
    <property type="entry name" value="SVWC"/>
    <property type="match status" value="1"/>
</dbReference>
<dbReference type="InterPro" id="IPR029277">
    <property type="entry name" value="SVWC_dom"/>
</dbReference>
<dbReference type="AlphaFoldDB" id="A0A8J2HQV9"/>
<keyword evidence="2" id="KW-0964">Secreted</keyword>
<gene>
    <name evidence="5" type="ORF">HICCMSTLAB_LOCUS11473</name>
</gene>
<comment type="subcellular location">
    <subcellularLocation>
        <location evidence="1">Secreted</location>
    </subcellularLocation>
</comment>
<keyword evidence="6" id="KW-1185">Reference proteome</keyword>
<feature type="domain" description="Single" evidence="4">
    <location>
        <begin position="32"/>
        <end position="90"/>
    </location>
</feature>